<dbReference type="GO" id="GO:0004061">
    <property type="term" value="F:arylformamidase activity"/>
    <property type="evidence" value="ECO:0007669"/>
    <property type="project" value="InterPro"/>
</dbReference>
<dbReference type="Pfam" id="PF04199">
    <property type="entry name" value="Cyclase"/>
    <property type="match status" value="1"/>
</dbReference>
<sequence length="247" mass="27028">MASGHTGRPGQQPNAKEVGPLRIIDLTLGYSHGMPAYGTAWYSQVEIRPLMTPETDPTGHGRRFSQFVFNPHNATHVDAPSHFVPGGKNVSDLEPDRFIGPALVLDLTHRGLYEPVTADDLEAAAGGRMRPGLRLLLRTDYVDRHWGDPDFWQKPPYLAPSAADWCVEQGAALVGLDFLTEEPGDRDFPVHRRLLEADIPILEYLRNLKALRGPIVWLMAAPMVVEGAEAAPVRALAVEGGVPYGDG</sequence>
<name>A0A953LIN4_SYMTR</name>
<dbReference type="Gene3D" id="3.50.30.50">
    <property type="entry name" value="Putative cyclase"/>
    <property type="match status" value="1"/>
</dbReference>
<proteinExistence type="predicted"/>
<dbReference type="SUPFAM" id="SSF102198">
    <property type="entry name" value="Putative cyclase"/>
    <property type="match status" value="1"/>
</dbReference>
<dbReference type="RefSeq" id="WP_273380690.1">
    <property type="nucleotide sequence ID" value="NZ_PIUK01000183.1"/>
</dbReference>
<dbReference type="Proteomes" id="UP000732377">
    <property type="component" value="Unassembled WGS sequence"/>
</dbReference>
<organism evidence="1 2">
    <name type="scientific">Symbiobacterium thermophilum</name>
    <dbReference type="NCBI Taxonomy" id="2734"/>
    <lineage>
        <taxon>Bacteria</taxon>
        <taxon>Bacillati</taxon>
        <taxon>Bacillota</taxon>
        <taxon>Clostridia</taxon>
        <taxon>Eubacteriales</taxon>
        <taxon>Symbiobacteriaceae</taxon>
        <taxon>Symbiobacterium</taxon>
    </lineage>
</organism>
<keyword evidence="1" id="KW-0378">Hydrolase</keyword>
<accession>A0A953LIN4</accession>
<gene>
    <name evidence="1" type="ORF">CWE10_14855</name>
</gene>
<dbReference type="InterPro" id="IPR037175">
    <property type="entry name" value="KFase_sf"/>
</dbReference>
<dbReference type="GO" id="GO:0019441">
    <property type="term" value="P:L-tryptophan catabolic process to kynurenine"/>
    <property type="evidence" value="ECO:0007669"/>
    <property type="project" value="InterPro"/>
</dbReference>
<dbReference type="AlphaFoldDB" id="A0A953LIN4"/>
<dbReference type="PANTHER" id="PTHR31118">
    <property type="entry name" value="CYCLASE-LIKE PROTEIN 2"/>
    <property type="match status" value="1"/>
</dbReference>
<dbReference type="PANTHER" id="PTHR31118:SF12">
    <property type="entry name" value="CYCLASE-LIKE PROTEIN 2"/>
    <property type="match status" value="1"/>
</dbReference>
<evidence type="ECO:0000313" key="1">
    <source>
        <dbReference type="EMBL" id="MBY6277461.1"/>
    </source>
</evidence>
<evidence type="ECO:0000313" key="2">
    <source>
        <dbReference type="Proteomes" id="UP000732377"/>
    </source>
</evidence>
<dbReference type="InterPro" id="IPR007325">
    <property type="entry name" value="KFase/CYL"/>
</dbReference>
<reference evidence="1" key="1">
    <citation type="submission" date="2017-11" db="EMBL/GenBank/DDBJ databases">
        <title>Three new genomes from thermophilic consortium.</title>
        <authorList>
            <person name="Quaggio R."/>
            <person name="Amgarten D."/>
            <person name="Setubal J.C."/>
        </authorList>
    </citation>
    <scope>NUCLEOTIDE SEQUENCE</scope>
    <source>
        <strain evidence="1">ZCTH01-B2</strain>
    </source>
</reference>
<comment type="caution">
    <text evidence="1">The sequence shown here is derived from an EMBL/GenBank/DDBJ whole genome shotgun (WGS) entry which is preliminary data.</text>
</comment>
<dbReference type="EMBL" id="PIUK01000183">
    <property type="protein sequence ID" value="MBY6277461.1"/>
    <property type="molecule type" value="Genomic_DNA"/>
</dbReference>
<protein>
    <submittedName>
        <fullName evidence="1">Metal-dependent hydrolase</fullName>
    </submittedName>
</protein>